<dbReference type="EMBL" id="BNJR01000012">
    <property type="protein sequence ID" value="GHP13929.1"/>
    <property type="molecule type" value="Genomic_DNA"/>
</dbReference>
<reference evidence="5 6" key="1">
    <citation type="journal article" date="2021" name="Int. J. Syst. Evol. Microbiol.">
        <title>Lentilactobacillus fungorum sp. nov., isolated from spent mushroom substrates.</title>
        <authorList>
            <person name="Tohno M."/>
            <person name="Tanizawa Y."/>
            <person name="Kojima Y."/>
            <person name="Sakamoto M."/>
            <person name="Ohkuma M."/>
            <person name="Kobayashi H."/>
        </authorList>
    </citation>
    <scope>NUCLEOTIDE SEQUENCE [LARGE SCALE GENOMIC DNA]</scope>
    <source>
        <strain evidence="5 6">YK48G</strain>
    </source>
</reference>
<dbReference type="InterPro" id="IPR046335">
    <property type="entry name" value="LacI/GalR-like_sensor"/>
</dbReference>
<dbReference type="PRINTS" id="PR00036">
    <property type="entry name" value="HTHLACI"/>
</dbReference>
<dbReference type="PANTHER" id="PTHR30146:SF109">
    <property type="entry name" value="HTH-TYPE TRANSCRIPTIONAL REGULATOR GALS"/>
    <property type="match status" value="1"/>
</dbReference>
<dbReference type="Gene3D" id="1.10.260.40">
    <property type="entry name" value="lambda repressor-like DNA-binding domains"/>
    <property type="match status" value="1"/>
</dbReference>
<dbReference type="CDD" id="cd01392">
    <property type="entry name" value="HTH_LacI"/>
    <property type="match status" value="1"/>
</dbReference>
<dbReference type="PANTHER" id="PTHR30146">
    <property type="entry name" value="LACI-RELATED TRANSCRIPTIONAL REPRESSOR"/>
    <property type="match status" value="1"/>
</dbReference>
<keyword evidence="3" id="KW-0804">Transcription</keyword>
<evidence type="ECO:0000256" key="2">
    <source>
        <dbReference type="ARBA" id="ARBA00023125"/>
    </source>
</evidence>
<comment type="caution">
    <text evidence="5">The sequence shown here is derived from an EMBL/GenBank/DDBJ whole genome shotgun (WGS) entry which is preliminary data.</text>
</comment>
<dbReference type="Proteomes" id="UP000604765">
    <property type="component" value="Unassembled WGS sequence"/>
</dbReference>
<dbReference type="Pfam" id="PF13377">
    <property type="entry name" value="Peripla_BP_3"/>
    <property type="match status" value="1"/>
</dbReference>
<dbReference type="RefSeq" id="WP_203629946.1">
    <property type="nucleotide sequence ID" value="NZ_BNJR01000012.1"/>
</dbReference>
<keyword evidence="6" id="KW-1185">Reference proteome</keyword>
<name>A0ABQ3W2Q8_9LACO</name>
<evidence type="ECO:0000313" key="6">
    <source>
        <dbReference type="Proteomes" id="UP000604765"/>
    </source>
</evidence>
<proteinExistence type="predicted"/>
<dbReference type="InterPro" id="IPR010982">
    <property type="entry name" value="Lambda_DNA-bd_dom_sf"/>
</dbReference>
<sequence>MKRATISDVSRMSGVSISTVSRVLNGNYPVKKETKEKVLKVIKELHFNRSNSARNLRTNKSNLVALVVADINNSYYSQIAKLIDDELFDQNYNLLVCNTDDSVHKETKLIHVLIEKGVDAMAISSTSLNPKNVKEAMNAGIHVVLLDRDLGVKGAPFVGNANFDEAKALTEYLVRKGHENIAFVSGTKGSVTSRDRFFGYRAALIENNLVSREEGVIPADYRQEIAYQRVKEFLKKNSQSGDPYTAIFSANNLMTIGVIQAANEMGLRIPEDISVVSFGQLDAQEIISPKVTCIKQDIRRIAIESRKKLISLADGSGEEVKSTVVPGKLVVGDSVLDLSKNKS</sequence>
<evidence type="ECO:0000313" key="5">
    <source>
        <dbReference type="EMBL" id="GHP13929.1"/>
    </source>
</evidence>
<accession>A0ABQ3W2Q8</accession>
<dbReference type="InterPro" id="IPR028082">
    <property type="entry name" value="Peripla_BP_I"/>
</dbReference>
<evidence type="ECO:0000256" key="3">
    <source>
        <dbReference type="ARBA" id="ARBA00023163"/>
    </source>
</evidence>
<dbReference type="PROSITE" id="PS50932">
    <property type="entry name" value="HTH_LACI_2"/>
    <property type="match status" value="1"/>
</dbReference>
<feature type="domain" description="HTH lacI-type" evidence="4">
    <location>
        <begin position="4"/>
        <end position="58"/>
    </location>
</feature>
<dbReference type="Pfam" id="PF00356">
    <property type="entry name" value="LacI"/>
    <property type="match status" value="1"/>
</dbReference>
<dbReference type="SUPFAM" id="SSF47413">
    <property type="entry name" value="lambda repressor-like DNA-binding domains"/>
    <property type="match status" value="1"/>
</dbReference>
<organism evidence="5 6">
    <name type="scientific">Lentilactobacillus fungorum</name>
    <dbReference type="NCBI Taxonomy" id="2201250"/>
    <lineage>
        <taxon>Bacteria</taxon>
        <taxon>Bacillati</taxon>
        <taxon>Bacillota</taxon>
        <taxon>Bacilli</taxon>
        <taxon>Lactobacillales</taxon>
        <taxon>Lactobacillaceae</taxon>
        <taxon>Lentilactobacillus</taxon>
    </lineage>
</organism>
<dbReference type="CDD" id="cd06267">
    <property type="entry name" value="PBP1_LacI_sugar_binding-like"/>
    <property type="match status" value="1"/>
</dbReference>
<dbReference type="SUPFAM" id="SSF53822">
    <property type="entry name" value="Periplasmic binding protein-like I"/>
    <property type="match status" value="1"/>
</dbReference>
<dbReference type="SMART" id="SM00354">
    <property type="entry name" value="HTH_LACI"/>
    <property type="match status" value="1"/>
</dbReference>
<dbReference type="Gene3D" id="3.40.50.2300">
    <property type="match status" value="2"/>
</dbReference>
<evidence type="ECO:0000259" key="4">
    <source>
        <dbReference type="PROSITE" id="PS50932"/>
    </source>
</evidence>
<keyword evidence="1" id="KW-0805">Transcription regulation</keyword>
<dbReference type="InterPro" id="IPR000843">
    <property type="entry name" value="HTH_LacI"/>
</dbReference>
<gene>
    <name evidence="5" type="ORF">YK48G_13540</name>
</gene>
<protein>
    <submittedName>
        <fullName evidence="5">LacI family transcriptional regulator</fullName>
    </submittedName>
</protein>
<keyword evidence="2" id="KW-0238">DNA-binding</keyword>
<evidence type="ECO:0000256" key="1">
    <source>
        <dbReference type="ARBA" id="ARBA00023015"/>
    </source>
</evidence>